<gene>
    <name evidence="2" type="ORF">AMEX_G1371</name>
</gene>
<dbReference type="AlphaFoldDB" id="A0A8T2MGF7"/>
<organism evidence="2 3">
    <name type="scientific">Astyanax mexicanus</name>
    <name type="common">Blind cave fish</name>
    <name type="synonym">Astyanax fasciatus mexicanus</name>
    <dbReference type="NCBI Taxonomy" id="7994"/>
    <lineage>
        <taxon>Eukaryota</taxon>
        <taxon>Metazoa</taxon>
        <taxon>Chordata</taxon>
        <taxon>Craniata</taxon>
        <taxon>Vertebrata</taxon>
        <taxon>Euteleostomi</taxon>
        <taxon>Actinopterygii</taxon>
        <taxon>Neopterygii</taxon>
        <taxon>Teleostei</taxon>
        <taxon>Ostariophysi</taxon>
        <taxon>Characiformes</taxon>
        <taxon>Characoidei</taxon>
        <taxon>Acestrorhamphidae</taxon>
        <taxon>Acestrorhamphinae</taxon>
        <taxon>Astyanax</taxon>
    </lineage>
</organism>
<reference evidence="2 3" key="1">
    <citation type="submission" date="2021-07" db="EMBL/GenBank/DDBJ databases">
        <authorList>
            <person name="Imarazene B."/>
            <person name="Zahm M."/>
            <person name="Klopp C."/>
            <person name="Cabau C."/>
            <person name="Beille S."/>
            <person name="Jouanno E."/>
            <person name="Castinel A."/>
            <person name="Lluch J."/>
            <person name="Gil L."/>
            <person name="Kuchtly C."/>
            <person name="Lopez Roques C."/>
            <person name="Donnadieu C."/>
            <person name="Parrinello H."/>
            <person name="Journot L."/>
            <person name="Du K."/>
            <person name="Schartl M."/>
            <person name="Retaux S."/>
            <person name="Guiguen Y."/>
        </authorList>
    </citation>
    <scope>NUCLEOTIDE SEQUENCE [LARGE SCALE GENOMIC DNA]</scope>
    <source>
        <strain evidence="2">Pach_M1</strain>
        <tissue evidence="2">Testis</tissue>
    </source>
</reference>
<dbReference type="PANTHER" id="PTHR19963">
    <property type="entry name" value="CCHC-TYPE DOMAIN-CONTAINING PROTEIN"/>
    <property type="match status" value="1"/>
</dbReference>
<accession>A0A8T2MGF7</accession>
<dbReference type="PANTHER" id="PTHR19963:SF30">
    <property type="entry name" value="ENDONUCLEASE_EXONUCLEASE_PHOSPHATASE DOMAIN-CONTAINING PROTEIN"/>
    <property type="match status" value="1"/>
</dbReference>
<sequence length="373" mass="41886">MADDVAEQLRALTEMVQQLRTENTRLREEMAQRPVAVGVASPVREGPAAQSPARSGVQEEPVAASGVIERLIYMPRDRKCPRFSGAVSSDLLVVEDWIEEVRRFLASRPGSRSEQALIVFDLLDGEARTEVKFRPIIERDDPEKMFTILTSVYGCAQSSISLQNQFFQRRQREGESLRAYSHALLSLMEVVKRRDSSCFTNSDSVLRDQFIEHLRDAVLRRELRRQVRLDPALTFLAIRSEAIRWVEEGESVTTHRARAHSLCTYTAAVECGAGANAVMAQRTDEMTELKEGLRRQQLQLDAIMRRLESPPAAVQPRGGSVHRGPKGRFQAEGRVICLRCNLPGHIARFCRTSLEGGSEAGASTDRAVRQQEN</sequence>
<dbReference type="Proteomes" id="UP000752171">
    <property type="component" value="Unassembled WGS sequence"/>
</dbReference>
<dbReference type="EMBL" id="JAICCE010000001">
    <property type="protein sequence ID" value="KAG9282680.1"/>
    <property type="molecule type" value="Genomic_DNA"/>
</dbReference>
<evidence type="ECO:0000256" key="1">
    <source>
        <dbReference type="SAM" id="Coils"/>
    </source>
</evidence>
<evidence type="ECO:0000313" key="2">
    <source>
        <dbReference type="EMBL" id="KAG9282680.1"/>
    </source>
</evidence>
<proteinExistence type="predicted"/>
<protein>
    <recommendedName>
        <fullName evidence="4">CCHC-type domain-containing protein</fullName>
    </recommendedName>
</protein>
<keyword evidence="1" id="KW-0175">Coiled coil</keyword>
<feature type="coiled-coil region" evidence="1">
    <location>
        <begin position="2"/>
        <end position="29"/>
    </location>
</feature>
<evidence type="ECO:0008006" key="4">
    <source>
        <dbReference type="Google" id="ProtNLM"/>
    </source>
</evidence>
<name>A0A8T2MGF7_ASTMX</name>
<comment type="caution">
    <text evidence="2">The sequence shown here is derived from an EMBL/GenBank/DDBJ whole genome shotgun (WGS) entry which is preliminary data.</text>
</comment>
<evidence type="ECO:0000313" key="3">
    <source>
        <dbReference type="Proteomes" id="UP000752171"/>
    </source>
</evidence>